<feature type="domain" description="Response regulatory" evidence="2">
    <location>
        <begin position="9"/>
        <end position="124"/>
    </location>
</feature>
<feature type="modified residue" description="4-aspartylphosphate" evidence="1">
    <location>
        <position position="57"/>
    </location>
</feature>
<dbReference type="Pfam" id="PF13487">
    <property type="entry name" value="HD_5"/>
    <property type="match status" value="1"/>
</dbReference>
<evidence type="ECO:0000259" key="3">
    <source>
        <dbReference type="PROSITE" id="PS51832"/>
    </source>
</evidence>
<name>A0A1S7LI10_MAGMO</name>
<protein>
    <submittedName>
        <fullName evidence="4">Putative response regulator receiver modulated metal dependent phosphohydrolase</fullName>
    </submittedName>
</protein>
<dbReference type="SUPFAM" id="SSF52172">
    <property type="entry name" value="CheY-like"/>
    <property type="match status" value="1"/>
</dbReference>
<dbReference type="Pfam" id="PF00072">
    <property type="entry name" value="Response_reg"/>
    <property type="match status" value="1"/>
</dbReference>
<evidence type="ECO:0000259" key="2">
    <source>
        <dbReference type="PROSITE" id="PS50110"/>
    </source>
</evidence>
<evidence type="ECO:0000313" key="4">
    <source>
        <dbReference type="EMBL" id="CRH05717.1"/>
    </source>
</evidence>
<dbReference type="InterPro" id="IPR037522">
    <property type="entry name" value="HD_GYP_dom"/>
</dbReference>
<dbReference type="Gene3D" id="3.40.50.2300">
    <property type="match status" value="1"/>
</dbReference>
<evidence type="ECO:0000256" key="1">
    <source>
        <dbReference type="PROSITE-ProRule" id="PRU00169"/>
    </source>
</evidence>
<dbReference type="CDD" id="cd00077">
    <property type="entry name" value="HDc"/>
    <property type="match status" value="1"/>
</dbReference>
<dbReference type="InterPro" id="IPR003607">
    <property type="entry name" value="HD/PDEase_dom"/>
</dbReference>
<dbReference type="Gene3D" id="1.10.3210.10">
    <property type="entry name" value="Hypothetical protein af1432"/>
    <property type="match status" value="1"/>
</dbReference>
<dbReference type="PANTHER" id="PTHR45228">
    <property type="entry name" value="CYCLIC DI-GMP PHOSPHODIESTERASE TM_0186-RELATED"/>
    <property type="match status" value="1"/>
</dbReference>
<dbReference type="PANTHER" id="PTHR45228:SF5">
    <property type="entry name" value="CYCLIC DI-GMP PHOSPHODIESTERASE VC_1348-RELATED"/>
    <property type="match status" value="1"/>
</dbReference>
<dbReference type="SMART" id="SM00448">
    <property type="entry name" value="REC"/>
    <property type="match status" value="1"/>
</dbReference>
<dbReference type="InterPro" id="IPR001789">
    <property type="entry name" value="Sig_transdc_resp-reg_receiver"/>
</dbReference>
<organism evidence="4">
    <name type="scientific">Magnetococcus massalia (strain MO-1)</name>
    <dbReference type="NCBI Taxonomy" id="451514"/>
    <lineage>
        <taxon>Bacteria</taxon>
        <taxon>Pseudomonadati</taxon>
        <taxon>Pseudomonadota</taxon>
        <taxon>Magnetococcia</taxon>
        <taxon>Magnetococcales</taxon>
        <taxon>Magnetococcaceae</taxon>
        <taxon>Magnetococcus</taxon>
    </lineage>
</organism>
<feature type="domain" description="HD-GYP" evidence="3">
    <location>
        <begin position="151"/>
        <end position="348"/>
    </location>
</feature>
<dbReference type="SMART" id="SM00471">
    <property type="entry name" value="HDc"/>
    <property type="match status" value="1"/>
</dbReference>
<sequence length="359" mass="40302">MQQEQPQPKVFVVDDTETNIDVLLETLGQDYDVSVALDGESALEDIPETTPDLILLDIMMPGMDGYEVCRRLKADPATAEIPIIFITAKQETSDETAGFSVGAVDYITKPFSPPVVQARVRTHLQLVQAHRELANQNEILELKVKQRTQALSDTRMEIIRRLGRAAEFKDNETGFHVIRMSHYTRILALAAGWDEPRVELLFQAAPMHDIGKIGIPDGILLKPGRLDDREWDVMRKHPGIGAGIIGNHDSELLETARVVALTHHEKWDGSGYPRSLAGEDIPIEGRIVAIADVFDALTTERPYKKAWTVEKTVELLQDVAGSHFDPTLVPLFIEQMEPILAIKEKWQEHPKEKVDPTQF</sequence>
<proteinExistence type="predicted"/>
<dbReference type="GO" id="GO:0008081">
    <property type="term" value="F:phosphoric diester hydrolase activity"/>
    <property type="evidence" value="ECO:0007669"/>
    <property type="project" value="UniProtKB-ARBA"/>
</dbReference>
<dbReference type="PROSITE" id="PS50110">
    <property type="entry name" value="RESPONSE_REGULATORY"/>
    <property type="match status" value="1"/>
</dbReference>
<gene>
    <name evidence="4" type="ORF">MAGMO_1529</name>
</gene>
<dbReference type="EMBL" id="LO017727">
    <property type="protein sequence ID" value="CRH05717.1"/>
    <property type="molecule type" value="Genomic_DNA"/>
</dbReference>
<dbReference type="CDD" id="cd19920">
    <property type="entry name" value="REC_PA4781-like"/>
    <property type="match status" value="1"/>
</dbReference>
<dbReference type="SUPFAM" id="SSF109604">
    <property type="entry name" value="HD-domain/PDEase-like"/>
    <property type="match status" value="1"/>
</dbReference>
<dbReference type="InterPro" id="IPR052020">
    <property type="entry name" value="Cyclic_di-GMP/3'3'-cGAMP_PDE"/>
</dbReference>
<reference evidence="4" key="1">
    <citation type="submission" date="2015-04" db="EMBL/GenBank/DDBJ databases">
        <authorList>
            <person name="Syromyatnikov M.Y."/>
            <person name="Popov V.N."/>
        </authorList>
    </citation>
    <scope>NUCLEOTIDE SEQUENCE</scope>
    <source>
        <strain evidence="4">MO-1</strain>
    </source>
</reference>
<dbReference type="InterPro" id="IPR011006">
    <property type="entry name" value="CheY-like_superfamily"/>
</dbReference>
<accession>A0A1S7LI10</accession>
<keyword evidence="1" id="KW-0597">Phosphoprotein</keyword>
<dbReference type="AlphaFoldDB" id="A0A1S7LI10"/>
<dbReference type="PROSITE" id="PS51832">
    <property type="entry name" value="HD_GYP"/>
    <property type="match status" value="1"/>
</dbReference>
<keyword evidence="4" id="KW-0378">Hydrolase</keyword>
<dbReference type="GO" id="GO:0000160">
    <property type="term" value="P:phosphorelay signal transduction system"/>
    <property type="evidence" value="ECO:0007669"/>
    <property type="project" value="InterPro"/>
</dbReference>